<protein>
    <submittedName>
        <fullName evidence="2">Uncharacterized protein</fullName>
    </submittedName>
</protein>
<evidence type="ECO:0000256" key="1">
    <source>
        <dbReference type="SAM" id="Phobius"/>
    </source>
</evidence>
<dbReference type="Proteomes" id="UP000603865">
    <property type="component" value="Unassembled WGS sequence"/>
</dbReference>
<dbReference type="RefSeq" id="WP_189091200.1">
    <property type="nucleotide sequence ID" value="NZ_BMQL01000016.1"/>
</dbReference>
<evidence type="ECO:0000313" key="2">
    <source>
        <dbReference type="EMBL" id="GGR14103.1"/>
    </source>
</evidence>
<keyword evidence="1" id="KW-0812">Transmembrane</keyword>
<dbReference type="EMBL" id="BMQL01000016">
    <property type="protein sequence ID" value="GGR14103.1"/>
    <property type="molecule type" value="Genomic_DNA"/>
</dbReference>
<feature type="transmembrane region" description="Helical" evidence="1">
    <location>
        <begin position="26"/>
        <end position="45"/>
    </location>
</feature>
<accession>A0A918CAH0</accession>
<name>A0A918CAH0_9DEIO</name>
<keyword evidence="3" id="KW-1185">Reference proteome</keyword>
<reference evidence="2" key="2">
    <citation type="submission" date="2020-09" db="EMBL/GenBank/DDBJ databases">
        <authorList>
            <person name="Sun Q."/>
            <person name="Ohkuma M."/>
        </authorList>
    </citation>
    <scope>NUCLEOTIDE SEQUENCE</scope>
    <source>
        <strain evidence="2">JCM 31311</strain>
    </source>
</reference>
<sequence length="60" mass="6272">MTLVTLIGALGMALLAVPALFVFYPVGIACVLAALMLAMLAIPGLDQNVDESVFEFEEAS</sequence>
<gene>
    <name evidence="2" type="ORF">GCM10008957_28670</name>
</gene>
<evidence type="ECO:0000313" key="3">
    <source>
        <dbReference type="Proteomes" id="UP000603865"/>
    </source>
</evidence>
<organism evidence="2 3">
    <name type="scientific">Deinococcus ruber</name>
    <dbReference type="NCBI Taxonomy" id="1848197"/>
    <lineage>
        <taxon>Bacteria</taxon>
        <taxon>Thermotogati</taxon>
        <taxon>Deinococcota</taxon>
        <taxon>Deinococci</taxon>
        <taxon>Deinococcales</taxon>
        <taxon>Deinococcaceae</taxon>
        <taxon>Deinococcus</taxon>
    </lineage>
</organism>
<proteinExistence type="predicted"/>
<keyword evidence="1" id="KW-1133">Transmembrane helix</keyword>
<comment type="caution">
    <text evidence="2">The sequence shown here is derived from an EMBL/GenBank/DDBJ whole genome shotgun (WGS) entry which is preliminary data.</text>
</comment>
<dbReference type="AlphaFoldDB" id="A0A918CAH0"/>
<keyword evidence="1" id="KW-0472">Membrane</keyword>
<reference evidence="2" key="1">
    <citation type="journal article" date="2014" name="Int. J. Syst. Evol. Microbiol.">
        <title>Complete genome sequence of Corynebacterium casei LMG S-19264T (=DSM 44701T), isolated from a smear-ripened cheese.</title>
        <authorList>
            <consortium name="US DOE Joint Genome Institute (JGI-PGF)"/>
            <person name="Walter F."/>
            <person name="Albersmeier A."/>
            <person name="Kalinowski J."/>
            <person name="Ruckert C."/>
        </authorList>
    </citation>
    <scope>NUCLEOTIDE SEQUENCE</scope>
    <source>
        <strain evidence="2">JCM 31311</strain>
    </source>
</reference>